<accession>A0A8H7DZK5</accession>
<proteinExistence type="predicted"/>
<sequence>MTSIRELGAEQFQEEVSYHPRPSNEFAQLALTQARPLNSPILVPREAIELLPSRHVIAEFGYFHRSLSLAQPLYLASAIPFLFLCRSPVHNFHNPHKSIGTETFSAQVQQDSYFLGFSYSFWWRLKMPPTAARP</sequence>
<protein>
    <submittedName>
        <fullName evidence="1">Uncharacterized protein</fullName>
    </submittedName>
</protein>
<organism evidence="1 2">
    <name type="scientific">Endocarpon pusillum</name>
    <dbReference type="NCBI Taxonomy" id="364733"/>
    <lineage>
        <taxon>Eukaryota</taxon>
        <taxon>Fungi</taxon>
        <taxon>Dikarya</taxon>
        <taxon>Ascomycota</taxon>
        <taxon>Pezizomycotina</taxon>
        <taxon>Eurotiomycetes</taxon>
        <taxon>Chaetothyriomycetidae</taxon>
        <taxon>Verrucariales</taxon>
        <taxon>Verrucariaceae</taxon>
        <taxon>Endocarpon</taxon>
    </lineage>
</organism>
<dbReference type="Proteomes" id="UP000606974">
    <property type="component" value="Unassembled WGS sequence"/>
</dbReference>
<comment type="caution">
    <text evidence="1">The sequence shown here is derived from an EMBL/GenBank/DDBJ whole genome shotgun (WGS) entry which is preliminary data.</text>
</comment>
<keyword evidence="2" id="KW-1185">Reference proteome</keyword>
<evidence type="ECO:0000313" key="2">
    <source>
        <dbReference type="Proteomes" id="UP000606974"/>
    </source>
</evidence>
<evidence type="ECO:0000313" key="1">
    <source>
        <dbReference type="EMBL" id="KAF7503877.1"/>
    </source>
</evidence>
<gene>
    <name evidence="1" type="ORF">GJ744_003017</name>
</gene>
<name>A0A8H7DZK5_9EURO</name>
<dbReference type="EMBL" id="JAACFV010000157">
    <property type="protein sequence ID" value="KAF7503877.1"/>
    <property type="molecule type" value="Genomic_DNA"/>
</dbReference>
<reference evidence="1" key="1">
    <citation type="submission" date="2020-02" db="EMBL/GenBank/DDBJ databases">
        <authorList>
            <person name="Palmer J.M."/>
        </authorList>
    </citation>
    <scope>NUCLEOTIDE SEQUENCE</scope>
    <source>
        <strain evidence="1">EPUS1.4</strain>
        <tissue evidence="1">Thallus</tissue>
    </source>
</reference>
<dbReference type="AlphaFoldDB" id="A0A8H7DZK5"/>